<dbReference type="PATRIC" id="fig|1807.14.peg.4037"/>
<feature type="region of interest" description="Disordered" evidence="1">
    <location>
        <begin position="62"/>
        <end position="90"/>
    </location>
</feature>
<dbReference type="PANTHER" id="PTHR35585:SF1">
    <property type="entry name" value="HHE DOMAIN PROTEIN (AFU_ORTHOLOGUE AFUA_4G00730)"/>
    <property type="match status" value="1"/>
</dbReference>
<gene>
    <name evidence="3" type="ORF">MOBUDSM44075_04011</name>
</gene>
<evidence type="ECO:0000259" key="2">
    <source>
        <dbReference type="Pfam" id="PF01814"/>
    </source>
</evidence>
<reference evidence="3 4" key="1">
    <citation type="journal article" date="2015" name="Genome Biol. Evol.">
        <title>Characterization of Three Mycobacterium spp. with Potential Use in Bioremediation by Genome Sequencing and Comparative Genomics.</title>
        <authorList>
            <person name="Das S."/>
            <person name="Pettersson B.M."/>
            <person name="Behra P.R."/>
            <person name="Ramesh M."/>
            <person name="Dasgupta S."/>
            <person name="Bhattacharya A."/>
            <person name="Kirsebom L.A."/>
        </authorList>
    </citation>
    <scope>NUCLEOTIDE SEQUENCE [LARGE SCALE GENOMIC DNA]</scope>
    <source>
        <strain evidence="3 4">DSM 44075</strain>
    </source>
</reference>
<protein>
    <recommendedName>
        <fullName evidence="2">Hemerythrin-like domain-containing protein</fullName>
    </recommendedName>
</protein>
<dbReference type="Proteomes" id="UP000036313">
    <property type="component" value="Unassembled WGS sequence"/>
</dbReference>
<accession>A0A0J6VSS1</accession>
<dbReference type="AlphaFoldDB" id="A0A0J6VSS1"/>
<dbReference type="Gene3D" id="1.20.120.520">
    <property type="entry name" value="nmb1532 protein domain like"/>
    <property type="match status" value="1"/>
</dbReference>
<comment type="caution">
    <text evidence="3">The sequence shown here is derived from an EMBL/GenBank/DDBJ whole genome shotgun (WGS) entry which is preliminary data.</text>
</comment>
<dbReference type="Pfam" id="PF01814">
    <property type="entry name" value="Hemerythrin"/>
    <property type="match status" value="1"/>
</dbReference>
<sequence>MSGRMADIIDLIYADHDWLRRQFFRLDDARSPEDLAAIWDSIGTRLDAHADAEETVFYPALLAHGGRDDPGNPEGDPEDETEDAITDHNAIRDAVRRSREHQPGSDEWFEAVNAARKENGSHLDEEEREAMPDFIKSATLELRHDLGMKWLQFYAERESITGVDTEDKDADHYIQEHTP</sequence>
<evidence type="ECO:0000313" key="4">
    <source>
        <dbReference type="Proteomes" id="UP000036313"/>
    </source>
</evidence>
<dbReference type="PANTHER" id="PTHR35585">
    <property type="entry name" value="HHE DOMAIN PROTEIN (AFU_ORTHOLOGUE AFUA_4G00730)"/>
    <property type="match status" value="1"/>
</dbReference>
<organism evidence="3 4">
    <name type="scientific">Mycolicibacterium obuense</name>
    <dbReference type="NCBI Taxonomy" id="1807"/>
    <lineage>
        <taxon>Bacteria</taxon>
        <taxon>Bacillati</taxon>
        <taxon>Actinomycetota</taxon>
        <taxon>Actinomycetes</taxon>
        <taxon>Mycobacteriales</taxon>
        <taxon>Mycobacteriaceae</taxon>
        <taxon>Mycolicibacterium</taxon>
    </lineage>
</organism>
<proteinExistence type="predicted"/>
<evidence type="ECO:0000256" key="1">
    <source>
        <dbReference type="SAM" id="MobiDB-lite"/>
    </source>
</evidence>
<dbReference type="EMBL" id="JYNU01000030">
    <property type="protein sequence ID" value="KMO72497.1"/>
    <property type="molecule type" value="Genomic_DNA"/>
</dbReference>
<feature type="compositionally biased region" description="Acidic residues" evidence="1">
    <location>
        <begin position="75"/>
        <end position="84"/>
    </location>
</feature>
<dbReference type="InterPro" id="IPR012312">
    <property type="entry name" value="Hemerythrin-like"/>
</dbReference>
<name>A0A0J6VSS1_9MYCO</name>
<feature type="domain" description="Hemerythrin-like" evidence="2">
    <location>
        <begin position="7"/>
        <end position="132"/>
    </location>
</feature>
<evidence type="ECO:0000313" key="3">
    <source>
        <dbReference type="EMBL" id="KMO72497.1"/>
    </source>
</evidence>